<sequence length="87" mass="9222">MKIRQRALIACLAAVSLVGAPGVIATAKSQDLTQASVSSSYDLLQNPITAPIGLVVTLSSMSLHYLMWCPFAKSVGWIEPGAQQCVF</sequence>
<protein>
    <submittedName>
        <fullName evidence="3">Uncharacterized protein</fullName>
    </submittedName>
</protein>
<evidence type="ECO:0000256" key="2">
    <source>
        <dbReference type="SAM" id="SignalP"/>
    </source>
</evidence>
<name>A0A172QSA4_9CORY</name>
<keyword evidence="2" id="KW-0732">Signal</keyword>
<gene>
    <name evidence="3" type="ORF">ccrud_04710</name>
</gene>
<keyword evidence="1" id="KW-0812">Transmembrane</keyword>
<keyword evidence="1" id="KW-1133">Transmembrane helix</keyword>
<keyword evidence="1" id="KW-0472">Membrane</keyword>
<evidence type="ECO:0000313" key="4">
    <source>
        <dbReference type="Proteomes" id="UP000076929"/>
    </source>
</evidence>
<proteinExistence type="predicted"/>
<dbReference type="KEGG" id="ccjz:ccrud_04710"/>
<keyword evidence="4" id="KW-1185">Reference proteome</keyword>
<feature type="chain" id="PRO_5038391221" evidence="2">
    <location>
        <begin position="26"/>
        <end position="87"/>
    </location>
</feature>
<feature type="signal peptide" evidence="2">
    <location>
        <begin position="1"/>
        <end position="25"/>
    </location>
</feature>
<reference evidence="3 4" key="1">
    <citation type="submission" date="2016-05" db="EMBL/GenBank/DDBJ databases">
        <title>Complete genome sequence of Corynebacterium crudilactis, a new Corynebacterium species isolated from raw cow's milk.</title>
        <authorList>
            <person name="Christian R."/>
            <person name="Zimmermann J."/>
            <person name="Lipski A."/>
            <person name="Kalinowski J."/>
        </authorList>
    </citation>
    <scope>NUCLEOTIDE SEQUENCE [LARGE SCALE GENOMIC DNA]</scope>
    <source>
        <strain evidence="3 4">JZ16</strain>
    </source>
</reference>
<dbReference type="EMBL" id="CP015622">
    <property type="protein sequence ID" value="ANE03583.1"/>
    <property type="molecule type" value="Genomic_DNA"/>
</dbReference>
<organism evidence="3 4">
    <name type="scientific">Corynebacterium crudilactis</name>
    <dbReference type="NCBI Taxonomy" id="1652495"/>
    <lineage>
        <taxon>Bacteria</taxon>
        <taxon>Bacillati</taxon>
        <taxon>Actinomycetota</taxon>
        <taxon>Actinomycetes</taxon>
        <taxon>Mycobacteriales</taxon>
        <taxon>Corynebacteriaceae</taxon>
        <taxon>Corynebacterium</taxon>
    </lineage>
</organism>
<dbReference type="Proteomes" id="UP000076929">
    <property type="component" value="Chromosome"/>
</dbReference>
<feature type="transmembrane region" description="Helical" evidence="1">
    <location>
        <begin position="49"/>
        <end position="68"/>
    </location>
</feature>
<accession>A0A172QSA4</accession>
<dbReference type="AlphaFoldDB" id="A0A172QSA4"/>
<evidence type="ECO:0000256" key="1">
    <source>
        <dbReference type="SAM" id="Phobius"/>
    </source>
</evidence>
<evidence type="ECO:0000313" key="3">
    <source>
        <dbReference type="EMBL" id="ANE03583.1"/>
    </source>
</evidence>